<evidence type="ECO:0000313" key="2">
    <source>
        <dbReference type="EMBL" id="QDS94634.1"/>
    </source>
</evidence>
<dbReference type="Pfam" id="PF08818">
    <property type="entry name" value="DUF1801"/>
    <property type="match status" value="1"/>
</dbReference>
<dbReference type="RefSeq" id="WP_145352633.1">
    <property type="nucleotide sequence ID" value="NZ_CP036262.1"/>
</dbReference>
<dbReference type="OrthoDB" id="9794564at2"/>
<gene>
    <name evidence="2" type="ORF">FF011L_34140</name>
</gene>
<dbReference type="EMBL" id="CP036262">
    <property type="protein sequence ID" value="QDS94634.1"/>
    <property type="molecule type" value="Genomic_DNA"/>
</dbReference>
<organism evidence="2 3">
    <name type="scientific">Roseimaritima multifibrata</name>
    <dbReference type="NCBI Taxonomy" id="1930274"/>
    <lineage>
        <taxon>Bacteria</taxon>
        <taxon>Pseudomonadati</taxon>
        <taxon>Planctomycetota</taxon>
        <taxon>Planctomycetia</taxon>
        <taxon>Pirellulales</taxon>
        <taxon>Pirellulaceae</taxon>
        <taxon>Roseimaritima</taxon>
    </lineage>
</organism>
<protein>
    <recommendedName>
        <fullName evidence="1">YdhG-like domain-containing protein</fullName>
    </recommendedName>
</protein>
<dbReference type="InterPro" id="IPR014922">
    <property type="entry name" value="YdhG-like"/>
</dbReference>
<dbReference type="InterPro" id="IPR015018">
    <property type="entry name" value="DUF1905"/>
</dbReference>
<keyword evidence="3" id="KW-1185">Reference proteome</keyword>
<dbReference type="AlphaFoldDB" id="A0A517MIE7"/>
<dbReference type="SUPFAM" id="SSF159888">
    <property type="entry name" value="YdhG-like"/>
    <property type="match status" value="1"/>
</dbReference>
<accession>A0A517MIE7</accession>
<dbReference type="Proteomes" id="UP000320672">
    <property type="component" value="Chromosome"/>
</dbReference>
<dbReference type="KEGG" id="rml:FF011L_34140"/>
<dbReference type="Gene3D" id="2.40.30.100">
    <property type="entry name" value="AF2212/PG0164-like"/>
    <property type="match status" value="1"/>
</dbReference>
<evidence type="ECO:0000259" key="1">
    <source>
        <dbReference type="Pfam" id="PF08818"/>
    </source>
</evidence>
<dbReference type="Pfam" id="PF13376">
    <property type="entry name" value="OmdA"/>
    <property type="match status" value="1"/>
</dbReference>
<evidence type="ECO:0000313" key="3">
    <source>
        <dbReference type="Proteomes" id="UP000320672"/>
    </source>
</evidence>
<dbReference type="Pfam" id="PF08922">
    <property type="entry name" value="DUF1905"/>
    <property type="match status" value="1"/>
</dbReference>
<name>A0A517MIE7_9BACT</name>
<dbReference type="InterPro" id="IPR037079">
    <property type="entry name" value="AF2212/PG0164-like_sf"/>
</dbReference>
<feature type="domain" description="YdhG-like" evidence="1">
    <location>
        <begin position="168"/>
        <end position="262"/>
    </location>
</feature>
<sequence length="268" mass="30080">MSDYPYNFDAKIVKYGFGKIVFSVVYVPKEITSQLDFSKSKRLRIDGEIEGIRIEAALIPTKGKWYLMVARKLQKLCGVSLGDRVSVSFDIADQDAITVPMELQFALEANDVAREVWDGWTAGKRRGFCYRVDSAKMVATRERRVEETIDFLLSEKHKQMTDADKARLIERLDSLVMAAIPKATKVPKYGGTLYTLKPEEKEAQFCGLFAYKEHVKLSFAQGTSIEDPDGLLEGGGKFRRHLTFNSSDCVDVKVVKRFVKAAAKLGAG</sequence>
<dbReference type="SUPFAM" id="SSF141694">
    <property type="entry name" value="AF2212/PG0164-like"/>
    <property type="match status" value="1"/>
</dbReference>
<reference evidence="2 3" key="1">
    <citation type="submission" date="2019-02" db="EMBL/GenBank/DDBJ databases">
        <title>Deep-cultivation of Planctomycetes and their phenomic and genomic characterization uncovers novel biology.</title>
        <authorList>
            <person name="Wiegand S."/>
            <person name="Jogler M."/>
            <person name="Boedeker C."/>
            <person name="Pinto D."/>
            <person name="Vollmers J."/>
            <person name="Rivas-Marin E."/>
            <person name="Kohn T."/>
            <person name="Peeters S.H."/>
            <person name="Heuer A."/>
            <person name="Rast P."/>
            <person name="Oberbeckmann S."/>
            <person name="Bunk B."/>
            <person name="Jeske O."/>
            <person name="Meyerdierks A."/>
            <person name="Storesund J.E."/>
            <person name="Kallscheuer N."/>
            <person name="Luecker S."/>
            <person name="Lage O.M."/>
            <person name="Pohl T."/>
            <person name="Merkel B.J."/>
            <person name="Hornburger P."/>
            <person name="Mueller R.-W."/>
            <person name="Bruemmer F."/>
            <person name="Labrenz M."/>
            <person name="Spormann A.M."/>
            <person name="Op den Camp H."/>
            <person name="Overmann J."/>
            <person name="Amann R."/>
            <person name="Jetten M.S.M."/>
            <person name="Mascher T."/>
            <person name="Medema M.H."/>
            <person name="Devos D.P."/>
            <person name="Kaster A.-K."/>
            <person name="Ovreas L."/>
            <person name="Rohde M."/>
            <person name="Galperin M.Y."/>
            <person name="Jogler C."/>
        </authorList>
    </citation>
    <scope>NUCLEOTIDE SEQUENCE [LARGE SCALE GENOMIC DNA]</scope>
    <source>
        <strain evidence="2 3">FF011L</strain>
    </source>
</reference>
<proteinExistence type="predicted"/>